<keyword evidence="4" id="KW-1185">Reference proteome</keyword>
<feature type="non-terminal residue" evidence="3">
    <location>
        <position position="1"/>
    </location>
</feature>
<evidence type="ECO:0000313" key="4">
    <source>
        <dbReference type="Proteomes" id="UP000265618"/>
    </source>
</evidence>
<dbReference type="SUPFAM" id="SSF117281">
    <property type="entry name" value="Kelch motif"/>
    <property type="match status" value="1"/>
</dbReference>
<dbReference type="InterPro" id="IPR015915">
    <property type="entry name" value="Kelch-typ_b-propeller"/>
</dbReference>
<protein>
    <submittedName>
        <fullName evidence="3">Uncharacterized protein</fullName>
    </submittedName>
</protein>
<dbReference type="PANTHER" id="PTHR24412">
    <property type="entry name" value="KELCH PROTEIN"/>
    <property type="match status" value="1"/>
</dbReference>
<dbReference type="OrthoDB" id="10250130at2759"/>
<evidence type="ECO:0000256" key="2">
    <source>
        <dbReference type="ARBA" id="ARBA00022737"/>
    </source>
</evidence>
<dbReference type="Gene3D" id="2.120.10.80">
    <property type="entry name" value="Kelch-type beta propeller"/>
    <property type="match status" value="1"/>
</dbReference>
<keyword evidence="1" id="KW-0880">Kelch repeat</keyword>
<keyword evidence="2" id="KW-0677">Repeat</keyword>
<organism evidence="3 4">
    <name type="scientific">Kipferlia bialata</name>
    <dbReference type="NCBI Taxonomy" id="797122"/>
    <lineage>
        <taxon>Eukaryota</taxon>
        <taxon>Metamonada</taxon>
        <taxon>Carpediemonas-like organisms</taxon>
        <taxon>Kipferlia</taxon>
    </lineage>
</organism>
<proteinExistence type="predicted"/>
<dbReference type="Pfam" id="PF24681">
    <property type="entry name" value="Kelch_KLHDC2_KLHL20_DRC7"/>
    <property type="match status" value="1"/>
</dbReference>
<dbReference type="Proteomes" id="UP000265618">
    <property type="component" value="Unassembled WGS sequence"/>
</dbReference>
<dbReference type="PANTHER" id="PTHR24412:SF489">
    <property type="entry name" value="RING FINGER DOMAIN AND KELCH REPEAT-CONTAINING PROTEIN DDB_G0271372"/>
    <property type="match status" value="1"/>
</dbReference>
<dbReference type="AlphaFoldDB" id="A0A9K3GL82"/>
<dbReference type="EMBL" id="BDIP01003557">
    <property type="protein sequence ID" value="GIQ87854.1"/>
    <property type="molecule type" value="Genomic_DNA"/>
</dbReference>
<evidence type="ECO:0000256" key="1">
    <source>
        <dbReference type="ARBA" id="ARBA00022441"/>
    </source>
</evidence>
<sequence length="1016" mass="109728">MSDTCAYRSDRGVVVSGRGTVMPVVSMSGPADLEAAAKDVNTQTEKHLTQSLAQIEARMAQAGLDADPIVIRSRKRLTIPADTDTDFSAALTVSDSVPLLPCPAPLCVSCRQMCPSCPVSVAEQSSPFPYSLLMPLMAINKAGLVTVTNPCRDASATLTMHAWPHTPAPKGPDSLCLRGGEGTPRPSTGTLVVEGLTVAGRRAMVLADTMRPQGHLDRTPVGLQWRFNNCVCLAPSAVCKESLAKGGLVAFEADWAMPTDMQMSMRKVDIPHIPSGRCTCTLIGDGQVLIVGKDHSSPGPHSHTSSIVTFHPDGTLSTGSIACPLTTTLDSHSATRIGDSVYVFGGSNGSFGNTRFDLDTLGRFDIATKTWTRLLGEGGDYLPYARGGHVAADVDGSLVVVGGWQSSLCASYDPGRDSWTSMDDACGVVYRAGDVVVDGTLHCFGGQVNDTPLSQHISCDLGGGCVWTQHTDMPFHAVDPAVWHLPPYIVVAGGHGGRNTPGSLHALHLQTNEWEEWQLPVRGHCLSQCRLNAVSTLIHGPEGSYVVSSGTMRDSVDQKGLVDRMERMKLELAVEADQQAKAQREKALPEVQRALTHLSAVVPALKTSVDGYGSDVLRDMIHAIERGVRGLTGHFYQAEIPSASDLTALQGVLEKLCHSTMTAQHKSLLEHLGAADSAAAHLAELQKFIETMPGSPLSLSTDYAGLHSSITAVSQSLENECSILFAEEEDSVSQNVPEYITHLSSVLDCLSKADEYTTIPLPPDISALGDMHLERYNVVVAHNMRVCTLTKVARVLRHRVGDVAETLSRLQGLQVPSIEVIEDTQERTATALGSLYDHMQEAADAKQLLSEFEAVQDVSEGDVSDLMLQSDILVAKLAHMRLSPSEKAKVEEERRALEDRIDGSRAALASQRHLCDMLERHSDFVEVAEFFASHQYEHPLDRHNLAPYRPLFLDMPLSQLSTEPFPSSGRVPLLSGEHPSMGRAVLKKYCLSDPHQFENIRRELAVYSTVTDAHVV</sequence>
<evidence type="ECO:0000313" key="3">
    <source>
        <dbReference type="EMBL" id="GIQ87854.1"/>
    </source>
</evidence>
<gene>
    <name evidence="3" type="ORF">KIPB_009985</name>
</gene>
<accession>A0A9K3GL82</accession>
<name>A0A9K3GL82_9EUKA</name>
<reference evidence="3 4" key="1">
    <citation type="journal article" date="2018" name="PLoS ONE">
        <title>The draft genome of Kipferlia bialata reveals reductive genome evolution in fornicate parasites.</title>
        <authorList>
            <person name="Tanifuji G."/>
            <person name="Takabayashi S."/>
            <person name="Kume K."/>
            <person name="Takagi M."/>
            <person name="Nakayama T."/>
            <person name="Kamikawa R."/>
            <person name="Inagaki Y."/>
            <person name="Hashimoto T."/>
        </authorList>
    </citation>
    <scope>NUCLEOTIDE SEQUENCE [LARGE SCALE GENOMIC DNA]</scope>
    <source>
        <strain evidence="3">NY0173</strain>
    </source>
</reference>
<comment type="caution">
    <text evidence="3">The sequence shown here is derived from an EMBL/GenBank/DDBJ whole genome shotgun (WGS) entry which is preliminary data.</text>
</comment>